<keyword evidence="1" id="KW-1133">Transmembrane helix</keyword>
<dbReference type="AlphaFoldDB" id="A0AA88XWA1"/>
<feature type="domain" description="SAYSvFN" evidence="2">
    <location>
        <begin position="66"/>
        <end position="135"/>
    </location>
</feature>
<evidence type="ECO:0000313" key="4">
    <source>
        <dbReference type="Proteomes" id="UP001186944"/>
    </source>
</evidence>
<reference evidence="3" key="1">
    <citation type="submission" date="2019-08" db="EMBL/GenBank/DDBJ databases">
        <title>The improved chromosome-level genome for the pearl oyster Pinctada fucata martensii using PacBio sequencing and Hi-C.</title>
        <authorList>
            <person name="Zheng Z."/>
        </authorList>
    </citation>
    <scope>NUCLEOTIDE SEQUENCE</scope>
    <source>
        <strain evidence="3">ZZ-2019</strain>
        <tissue evidence="3">Adductor muscle</tissue>
    </source>
</reference>
<keyword evidence="1" id="KW-0812">Transmembrane</keyword>
<organism evidence="3 4">
    <name type="scientific">Pinctada imbricata</name>
    <name type="common">Atlantic pearl-oyster</name>
    <name type="synonym">Pinctada martensii</name>
    <dbReference type="NCBI Taxonomy" id="66713"/>
    <lineage>
        <taxon>Eukaryota</taxon>
        <taxon>Metazoa</taxon>
        <taxon>Spiralia</taxon>
        <taxon>Lophotrochozoa</taxon>
        <taxon>Mollusca</taxon>
        <taxon>Bivalvia</taxon>
        <taxon>Autobranchia</taxon>
        <taxon>Pteriomorphia</taxon>
        <taxon>Pterioida</taxon>
        <taxon>Pterioidea</taxon>
        <taxon>Pteriidae</taxon>
        <taxon>Pinctada</taxon>
    </lineage>
</organism>
<dbReference type="PANTHER" id="PTHR13527">
    <property type="entry name" value="SAYSVFN DOMAIN-CONTAINING PROTEIN 1"/>
    <property type="match status" value="1"/>
</dbReference>
<comment type="caution">
    <text evidence="3">The sequence shown here is derived from an EMBL/GenBank/DDBJ whole genome shotgun (WGS) entry which is preliminary data.</text>
</comment>
<name>A0AA88XWA1_PINIB</name>
<sequence>MFIYFKDPNASGTADKCQHDVSTEIVSDQNPEITDTKRKSNLEDYTTPSEQYVKSYKVIWIERILKFLLWLLLWLFFIEYQFGVAYFITSLIVIVYLNTRTGPRDRRHLSAYSVFNPNFERIDGTFTAEQFEKELIYGAGSVKKD</sequence>
<feature type="transmembrane region" description="Helical" evidence="1">
    <location>
        <begin position="67"/>
        <end position="97"/>
    </location>
</feature>
<dbReference type="PANTHER" id="PTHR13527:SF0">
    <property type="entry name" value="SAYSVFN DOMAIN-CONTAINING PROTEIN 1"/>
    <property type="match status" value="1"/>
</dbReference>
<protein>
    <recommendedName>
        <fullName evidence="2">SAYSvFN domain-containing protein</fullName>
    </recommendedName>
</protein>
<dbReference type="Proteomes" id="UP001186944">
    <property type="component" value="Unassembled WGS sequence"/>
</dbReference>
<evidence type="ECO:0000256" key="1">
    <source>
        <dbReference type="SAM" id="Phobius"/>
    </source>
</evidence>
<proteinExistence type="predicted"/>
<dbReference type="InterPro" id="IPR019387">
    <property type="entry name" value="SAYSvFN_dom"/>
</dbReference>
<dbReference type="EMBL" id="VSWD01000009">
    <property type="protein sequence ID" value="KAK3093062.1"/>
    <property type="molecule type" value="Genomic_DNA"/>
</dbReference>
<keyword evidence="1" id="KW-0472">Membrane</keyword>
<accession>A0AA88XWA1</accession>
<dbReference type="Pfam" id="PF10260">
    <property type="entry name" value="SAYSvFN"/>
    <property type="match status" value="1"/>
</dbReference>
<dbReference type="InterPro" id="IPR039159">
    <property type="entry name" value="SAYSD1"/>
</dbReference>
<evidence type="ECO:0000313" key="3">
    <source>
        <dbReference type="EMBL" id="KAK3093062.1"/>
    </source>
</evidence>
<keyword evidence="4" id="KW-1185">Reference proteome</keyword>
<evidence type="ECO:0000259" key="2">
    <source>
        <dbReference type="Pfam" id="PF10260"/>
    </source>
</evidence>
<gene>
    <name evidence="3" type="ORF">FSP39_010628</name>
</gene>